<organism evidence="1 2">
    <name type="scientific">Beijerinckia indica subsp. indica (strain ATCC 9039 / DSM 1715 / NCIMB 8712)</name>
    <dbReference type="NCBI Taxonomy" id="395963"/>
    <lineage>
        <taxon>Bacteria</taxon>
        <taxon>Pseudomonadati</taxon>
        <taxon>Pseudomonadota</taxon>
        <taxon>Alphaproteobacteria</taxon>
        <taxon>Hyphomicrobiales</taxon>
        <taxon>Beijerinckiaceae</taxon>
        <taxon>Beijerinckia</taxon>
    </lineage>
</organism>
<dbReference type="KEGG" id="bid:Bind_1329"/>
<sequence length="293" mass="31903">MFPLDEQPPFQMKAHDEAATEAPFSPGGWSFLISASVLGLAALAPFWGSAWAGAFLLPPGAGQVIGGMTFSGSSRAFDAHGRVIPVPSYRKFELGTYLEYGLHERVTLVASPSYDHIRSGKPGFTYDGLGQSMIGARIGLLRSDWDILSFETSLLSPSPPFTQGAALIQARRAAGADLHLAAAHGFKLEAVPVFLEAAFGYRFFGHAQPGEWHVDLTVGGRPIPRLLALIQNFSTIFSNQTKVWPRQSWHKFQISLVYDLTSQWSVQGGSFITVAGTNAGREFGPLLALWYRF</sequence>
<dbReference type="eggNOG" id="ENOG50326FP">
    <property type="taxonomic scope" value="Bacteria"/>
</dbReference>
<keyword evidence="2" id="KW-1185">Reference proteome</keyword>
<dbReference type="RefSeq" id="WP_012384326.1">
    <property type="nucleotide sequence ID" value="NC_010581.1"/>
</dbReference>
<evidence type="ECO:0000313" key="2">
    <source>
        <dbReference type="Proteomes" id="UP000001695"/>
    </source>
</evidence>
<reference evidence="2" key="1">
    <citation type="submission" date="2008-03" db="EMBL/GenBank/DDBJ databases">
        <title>Complete sequence of chromosome of Beijerinckia indica subsp. indica ATCC 9039.</title>
        <authorList>
            <consortium name="US DOE Joint Genome Institute"/>
            <person name="Copeland A."/>
            <person name="Lucas S."/>
            <person name="Lapidus A."/>
            <person name="Glavina del Rio T."/>
            <person name="Dalin E."/>
            <person name="Tice H."/>
            <person name="Bruce D."/>
            <person name="Goodwin L."/>
            <person name="Pitluck S."/>
            <person name="LaButti K."/>
            <person name="Schmutz J."/>
            <person name="Larimer F."/>
            <person name="Land M."/>
            <person name="Hauser L."/>
            <person name="Kyrpides N."/>
            <person name="Mikhailova N."/>
            <person name="Dunfield P.F."/>
            <person name="Dedysh S.N."/>
            <person name="Liesack W."/>
            <person name="Saw J.H."/>
            <person name="Alam M."/>
            <person name="Chen Y."/>
            <person name="Murrell J.C."/>
            <person name="Richardson P."/>
        </authorList>
    </citation>
    <scope>NUCLEOTIDE SEQUENCE [LARGE SCALE GENOMIC DNA]</scope>
    <source>
        <strain evidence="2">ATCC 9039 / DSM 1715 / NCIMB 8712</strain>
    </source>
</reference>
<dbReference type="STRING" id="395963.Bind_1329"/>
<reference evidence="1 2" key="2">
    <citation type="journal article" date="2010" name="J. Bacteriol.">
        <title>Complete genome sequence of Beijerinckia indica subsp. indica.</title>
        <authorList>
            <person name="Tamas I."/>
            <person name="Dedysh S.N."/>
            <person name="Liesack W."/>
            <person name="Stott M.B."/>
            <person name="Alam M."/>
            <person name="Murrell J.C."/>
            <person name="Dunfield P.F."/>
        </authorList>
    </citation>
    <scope>NUCLEOTIDE SEQUENCE [LARGE SCALE GENOMIC DNA]</scope>
    <source>
        <strain evidence="2">ATCC 9039 / DSM 1715 / NCIMB 8712</strain>
    </source>
</reference>
<name>B2IK37_BEII9</name>
<evidence type="ECO:0008006" key="3">
    <source>
        <dbReference type="Google" id="ProtNLM"/>
    </source>
</evidence>
<dbReference type="AlphaFoldDB" id="B2IK37"/>
<proteinExistence type="predicted"/>
<dbReference type="EMBL" id="CP001016">
    <property type="protein sequence ID" value="ACB94969.1"/>
    <property type="molecule type" value="Genomic_DNA"/>
</dbReference>
<evidence type="ECO:0000313" key="1">
    <source>
        <dbReference type="EMBL" id="ACB94969.1"/>
    </source>
</evidence>
<protein>
    <recommendedName>
        <fullName evidence="3">MltA-interacting MipA family protein</fullName>
    </recommendedName>
</protein>
<gene>
    <name evidence="1" type="ordered locus">Bind_1329</name>
</gene>
<accession>B2IK37</accession>
<dbReference type="OrthoDB" id="7627828at2"/>
<dbReference type="HOGENOM" id="CLU_082659_0_0_5"/>
<dbReference type="Proteomes" id="UP000001695">
    <property type="component" value="Chromosome"/>
</dbReference>